<dbReference type="eggNOG" id="COG3203">
    <property type="taxonomic scope" value="Bacteria"/>
</dbReference>
<dbReference type="GO" id="GO:0015288">
    <property type="term" value="F:porin activity"/>
    <property type="evidence" value="ECO:0007669"/>
    <property type="project" value="InterPro"/>
</dbReference>
<name>D4G806_RIEPU</name>
<dbReference type="Proteomes" id="UP000001700">
    <property type="component" value="Chromosome"/>
</dbReference>
<dbReference type="InterPro" id="IPR001702">
    <property type="entry name" value="Porin_Gram-ve"/>
</dbReference>
<dbReference type="OrthoDB" id="7055111at2"/>
<accession>D4G806</accession>
<dbReference type="HOGENOM" id="CLU_758369_0_0_6"/>
<dbReference type="InterPro" id="IPR001897">
    <property type="entry name" value="Porin_gammaproteobac"/>
</dbReference>
<protein>
    <submittedName>
        <fullName evidence="2">Outer membrane protein, putative</fullName>
    </submittedName>
</protein>
<dbReference type="InterPro" id="IPR050298">
    <property type="entry name" value="Gram-neg_bact_OMP"/>
</dbReference>
<dbReference type="InterPro" id="IPR023614">
    <property type="entry name" value="Porin_dom_sf"/>
</dbReference>
<evidence type="ECO:0000256" key="1">
    <source>
        <dbReference type="ARBA" id="ARBA00022729"/>
    </source>
</evidence>
<keyword evidence="1" id="KW-0732">Signal</keyword>
<evidence type="ECO:0000313" key="2">
    <source>
        <dbReference type="EMBL" id="ADD79492.1"/>
    </source>
</evidence>
<dbReference type="AlphaFoldDB" id="D4G806"/>
<dbReference type="Gene3D" id="2.40.160.10">
    <property type="entry name" value="Porin"/>
    <property type="match status" value="1"/>
</dbReference>
<dbReference type="STRING" id="515618.RIEPE_0198"/>
<dbReference type="GO" id="GO:0034220">
    <property type="term" value="P:monoatomic ion transmembrane transport"/>
    <property type="evidence" value="ECO:0007669"/>
    <property type="project" value="InterPro"/>
</dbReference>
<organism evidence="2 3">
    <name type="scientific">Riesia pediculicola (strain USDA)</name>
    <dbReference type="NCBI Taxonomy" id="515618"/>
    <lineage>
        <taxon>Bacteria</taxon>
        <taxon>Pseudomonadati</taxon>
        <taxon>Pseudomonadota</taxon>
        <taxon>Gammaproteobacteria</taxon>
        <taxon>Enterobacterales</taxon>
        <taxon>Enterobacteriaceae</taxon>
        <taxon>Candidatus Riesia</taxon>
    </lineage>
</organism>
<dbReference type="PANTHER" id="PTHR34501:SF2">
    <property type="entry name" value="OUTER MEMBRANE PORIN F-RELATED"/>
    <property type="match status" value="1"/>
</dbReference>
<proteinExistence type="predicted"/>
<dbReference type="PRINTS" id="PR00183">
    <property type="entry name" value="ECOLIPORIN"/>
</dbReference>
<dbReference type="Pfam" id="PF00267">
    <property type="entry name" value="Porin_1"/>
    <property type="match status" value="1"/>
</dbReference>
<sequence length="365" mass="42630">MIKNIHKIMKRILFIVFSLSILIRSVHALEVYDKNGQRIEIFGSIGIQNNRSDFLNEETLNQTNVRITGKKVISHGLTGFGNFELETGMSHSKNNSYSRSNLTNVGLDSEKFGLLEYGKNHTILYDIRKWTQLIQDRIEDKHSHPIQKIKNVHYNLLTYRNFFGTQNKLNFAVQYYGKNLRKLNETVLTVYPGLGFSTDYDLGYGLKIGGSYLDIGQSRLYEQNQMNFQDIKSWNVGLQYKNFKKNFCVSLIYEDTLIDENVYKFQKIEKTQKNNLKNFSLVFETLFEKTKFRPFLGFSNKKQFSSSSLNDLQEDSNKKSIHLGASYRFDKNLIAKLNYQFNVPSFYERNFLGKNSALFGIEYEF</sequence>
<gene>
    <name evidence="2" type="ordered locus">RIEPE_0198</name>
</gene>
<dbReference type="KEGG" id="rip:RIEPE_0198"/>
<dbReference type="SUPFAM" id="SSF56935">
    <property type="entry name" value="Porins"/>
    <property type="match status" value="1"/>
</dbReference>
<evidence type="ECO:0000313" key="3">
    <source>
        <dbReference type="Proteomes" id="UP000001700"/>
    </source>
</evidence>
<reference evidence="2" key="1">
    <citation type="submission" date="2008-05" db="EMBL/GenBank/DDBJ databases">
        <title>Genome sequence of Riesia pediculicola USDA.</title>
        <authorList>
            <person name="Kirkness E.F."/>
        </authorList>
    </citation>
    <scope>NUCLEOTIDE SEQUENCE [LARGE SCALE GENOMIC DNA]</scope>
    <source>
        <strain evidence="2">USDA</strain>
    </source>
</reference>
<keyword evidence="3" id="KW-1185">Reference proteome</keyword>
<dbReference type="PANTHER" id="PTHR34501">
    <property type="entry name" value="PROTEIN YDDL-RELATED"/>
    <property type="match status" value="1"/>
</dbReference>
<dbReference type="GO" id="GO:0009279">
    <property type="term" value="C:cell outer membrane"/>
    <property type="evidence" value="ECO:0007669"/>
    <property type="project" value="InterPro"/>
</dbReference>
<dbReference type="RefSeq" id="WP_013087482.1">
    <property type="nucleotide sequence ID" value="NC_014109.1"/>
</dbReference>
<dbReference type="EMBL" id="CP001085">
    <property type="protein sequence ID" value="ADD79492.1"/>
    <property type="molecule type" value="Genomic_DNA"/>
</dbReference>